<organism evidence="11 12">
    <name type="scientific">Heterodera schachtii</name>
    <name type="common">Sugarbeet cyst nematode worm</name>
    <name type="synonym">Tylenchus schachtii</name>
    <dbReference type="NCBI Taxonomy" id="97005"/>
    <lineage>
        <taxon>Eukaryota</taxon>
        <taxon>Metazoa</taxon>
        <taxon>Ecdysozoa</taxon>
        <taxon>Nematoda</taxon>
        <taxon>Chromadorea</taxon>
        <taxon>Rhabditida</taxon>
        <taxon>Tylenchina</taxon>
        <taxon>Tylenchomorpha</taxon>
        <taxon>Tylenchoidea</taxon>
        <taxon>Heteroderidae</taxon>
        <taxon>Heteroderinae</taxon>
        <taxon>Heterodera</taxon>
    </lineage>
</organism>
<evidence type="ECO:0000313" key="11">
    <source>
        <dbReference type="EMBL" id="KAL3072953.1"/>
    </source>
</evidence>
<evidence type="ECO:0000256" key="9">
    <source>
        <dbReference type="ARBA" id="ARBA00048830"/>
    </source>
</evidence>
<keyword evidence="5" id="KW-0808">Transferase</keyword>
<proteinExistence type="inferred from homology"/>
<evidence type="ECO:0000256" key="4">
    <source>
        <dbReference type="ARBA" id="ARBA00022664"/>
    </source>
</evidence>
<keyword evidence="7" id="KW-0067">ATP-binding</keyword>
<dbReference type="Proteomes" id="UP001620645">
    <property type="component" value="Unassembled WGS sequence"/>
</dbReference>
<evidence type="ECO:0000256" key="7">
    <source>
        <dbReference type="ARBA" id="ARBA00022840"/>
    </source>
</evidence>
<accession>A0ABD2I9X1</accession>
<dbReference type="InterPro" id="IPR007012">
    <property type="entry name" value="PolA_pol_cen_dom"/>
</dbReference>
<dbReference type="GO" id="GO:0006397">
    <property type="term" value="P:mRNA processing"/>
    <property type="evidence" value="ECO:0007669"/>
    <property type="project" value="UniProtKB-KW"/>
</dbReference>
<dbReference type="EC" id="2.7.7.19" evidence="3"/>
<evidence type="ECO:0000313" key="12">
    <source>
        <dbReference type="Proteomes" id="UP001620645"/>
    </source>
</evidence>
<comment type="catalytic activity">
    <reaction evidence="9">
        <text>RNA(n) + ATP = RNA(n)-3'-adenine ribonucleotide + diphosphate</text>
        <dbReference type="Rhea" id="RHEA:11332"/>
        <dbReference type="Rhea" id="RHEA-COMP:14527"/>
        <dbReference type="Rhea" id="RHEA-COMP:17347"/>
        <dbReference type="ChEBI" id="CHEBI:30616"/>
        <dbReference type="ChEBI" id="CHEBI:33019"/>
        <dbReference type="ChEBI" id="CHEBI:140395"/>
        <dbReference type="ChEBI" id="CHEBI:173115"/>
        <dbReference type="EC" id="2.7.7.19"/>
    </reaction>
</comment>
<keyword evidence="6" id="KW-0547">Nucleotide-binding</keyword>
<reference evidence="11 12" key="1">
    <citation type="submission" date="2024-10" db="EMBL/GenBank/DDBJ databases">
        <authorList>
            <person name="Kim D."/>
        </authorList>
    </citation>
    <scope>NUCLEOTIDE SEQUENCE [LARGE SCALE GENOMIC DNA]</scope>
    <source>
        <strain evidence="11">Taebaek</strain>
    </source>
</reference>
<feature type="domain" description="Poly(A) polymerase central" evidence="10">
    <location>
        <begin position="303"/>
        <end position="403"/>
    </location>
</feature>
<sequence length="405" mass="46722">MGKSGQIWAKWDDERRNNALILLFEKDTQKRTTCSNLVAQFGTHLEGWRKMREQQRIDQISINEHVNYTNSKMNCSIGGTEQIKMTNSHSFMLPQLNQQIFFNDNNDEEHLKELERILSEEHFVLTMDPTKALNELKAVVSNWSRGEAKLLEIGSLMLGTNTATSDVDIIYIVPQKTTKSEAVDKFFGTFQCDLSQRKCEDNSLYCLLCLNEKVEFLQKLSKAYIPLIKIHFLGFDFDILFVSVPTINALPAGEPMAQNEVMELIRKLANQTEPDEKMIKSLAGHITNDHIKRLLGKKMLKKFRKLVVILKFWAKSNFIYGTPFGFFNGISLSVMAAKVSLLYPNCSVPFLLNRFFLTFATWDWPIPLRLVEYLPNEFQKFSWTPKDEENKRNSTLLMPIITPGK</sequence>
<dbReference type="GO" id="GO:0005524">
    <property type="term" value="F:ATP binding"/>
    <property type="evidence" value="ECO:0007669"/>
    <property type="project" value="UniProtKB-KW"/>
</dbReference>
<comment type="caution">
    <text evidence="11">The sequence shown here is derived from an EMBL/GenBank/DDBJ whole genome shotgun (WGS) entry which is preliminary data.</text>
</comment>
<evidence type="ECO:0000256" key="1">
    <source>
        <dbReference type="ARBA" id="ARBA00004123"/>
    </source>
</evidence>
<comment type="similarity">
    <text evidence="2">Belongs to the poly(A) polymerase family.</text>
</comment>
<dbReference type="SUPFAM" id="SSF81631">
    <property type="entry name" value="PAP/OAS1 substrate-binding domain"/>
    <property type="match status" value="1"/>
</dbReference>
<dbReference type="SUPFAM" id="SSF81301">
    <property type="entry name" value="Nucleotidyltransferase"/>
    <property type="match status" value="1"/>
</dbReference>
<dbReference type="Gene3D" id="3.30.460.10">
    <property type="entry name" value="Beta Polymerase, domain 2"/>
    <property type="match status" value="1"/>
</dbReference>
<keyword evidence="12" id="KW-1185">Reference proteome</keyword>
<evidence type="ECO:0000256" key="3">
    <source>
        <dbReference type="ARBA" id="ARBA00012388"/>
    </source>
</evidence>
<name>A0ABD2I9X1_HETSC</name>
<gene>
    <name evidence="11" type="ORF">niasHS_017927</name>
</gene>
<comment type="subcellular location">
    <subcellularLocation>
        <location evidence="1">Nucleus</location>
    </subcellularLocation>
</comment>
<dbReference type="AlphaFoldDB" id="A0ABD2I9X1"/>
<protein>
    <recommendedName>
        <fullName evidence="3">polynucleotide adenylyltransferase</fullName>
        <ecNumber evidence="3">2.7.7.19</ecNumber>
    </recommendedName>
</protein>
<dbReference type="PANTHER" id="PTHR10682:SF10">
    <property type="entry name" value="POLYNUCLEOTIDE ADENYLYLTRANSFERASE"/>
    <property type="match status" value="1"/>
</dbReference>
<dbReference type="GO" id="GO:1990817">
    <property type="term" value="F:poly(A) RNA polymerase activity"/>
    <property type="evidence" value="ECO:0007669"/>
    <property type="project" value="UniProtKB-EC"/>
</dbReference>
<dbReference type="Pfam" id="PF04928">
    <property type="entry name" value="PAP_central"/>
    <property type="match status" value="1"/>
</dbReference>
<evidence type="ECO:0000256" key="2">
    <source>
        <dbReference type="ARBA" id="ARBA00010912"/>
    </source>
</evidence>
<evidence type="ECO:0000259" key="10">
    <source>
        <dbReference type="Pfam" id="PF04928"/>
    </source>
</evidence>
<evidence type="ECO:0000256" key="8">
    <source>
        <dbReference type="ARBA" id="ARBA00023242"/>
    </source>
</evidence>
<dbReference type="Gene3D" id="1.10.1410.10">
    <property type="match status" value="1"/>
</dbReference>
<evidence type="ECO:0000256" key="5">
    <source>
        <dbReference type="ARBA" id="ARBA00022679"/>
    </source>
</evidence>
<keyword evidence="4" id="KW-0507">mRNA processing</keyword>
<evidence type="ECO:0000256" key="6">
    <source>
        <dbReference type="ARBA" id="ARBA00022741"/>
    </source>
</evidence>
<dbReference type="GO" id="GO:0005634">
    <property type="term" value="C:nucleus"/>
    <property type="evidence" value="ECO:0007669"/>
    <property type="project" value="UniProtKB-SubCell"/>
</dbReference>
<keyword evidence="8" id="KW-0539">Nucleus</keyword>
<dbReference type="PANTHER" id="PTHR10682">
    <property type="entry name" value="POLY A POLYMERASE"/>
    <property type="match status" value="1"/>
</dbReference>
<dbReference type="EMBL" id="JBICCN010000373">
    <property type="protein sequence ID" value="KAL3072953.1"/>
    <property type="molecule type" value="Genomic_DNA"/>
</dbReference>
<dbReference type="InterPro" id="IPR043519">
    <property type="entry name" value="NT_sf"/>
</dbReference>